<proteinExistence type="predicted"/>
<reference key="2">
    <citation type="submission" date="2011-04" db="EMBL/GenBank/DDBJ databases">
        <title>Complete sequence of chromosome of Haliscomenobacter hydrossis DSM 1100.</title>
        <authorList>
            <consortium name="US DOE Joint Genome Institute (JGI-PGF)"/>
            <person name="Lucas S."/>
            <person name="Han J."/>
            <person name="Lapidus A."/>
            <person name="Bruce D."/>
            <person name="Goodwin L."/>
            <person name="Pitluck S."/>
            <person name="Peters L."/>
            <person name="Kyrpides N."/>
            <person name="Mavromatis K."/>
            <person name="Ivanova N."/>
            <person name="Ovchinnikova G."/>
            <person name="Pagani I."/>
            <person name="Daligault H."/>
            <person name="Detter J.C."/>
            <person name="Han C."/>
            <person name="Land M."/>
            <person name="Hauser L."/>
            <person name="Markowitz V."/>
            <person name="Cheng J.-F."/>
            <person name="Hugenholtz P."/>
            <person name="Woyke T."/>
            <person name="Wu D."/>
            <person name="Verbarg S."/>
            <person name="Frueling A."/>
            <person name="Brambilla E."/>
            <person name="Klenk H.-P."/>
            <person name="Eisen J.A."/>
        </authorList>
    </citation>
    <scope>NUCLEOTIDE SEQUENCE</scope>
    <source>
        <strain>DSM 1100</strain>
    </source>
</reference>
<accession>F4KYK8</accession>
<evidence type="ECO:0000313" key="3">
    <source>
        <dbReference type="Proteomes" id="UP000008461"/>
    </source>
</evidence>
<evidence type="ECO:0000313" key="2">
    <source>
        <dbReference type="EMBL" id="AEE50414.1"/>
    </source>
</evidence>
<dbReference type="RefSeq" id="WP_013764963.1">
    <property type="nucleotide sequence ID" value="NC_015510.1"/>
</dbReference>
<feature type="coiled-coil region" evidence="1">
    <location>
        <begin position="223"/>
        <end position="253"/>
    </location>
</feature>
<sequence>MKLVNVTVRGGNTADGATGVSFSVLPNEVVVLIPGSREPILNVPLVDNPLLNRQAYSFGVDGFEVDIEVLQVADEVGGDCGAEGETELEYETDEINTIEEEEAIEALHEVLGEPELESETTESGESTALEMLLANTPESAETAESPLDEATVPIVADDLALEDAIPIELHVPDSAAETAAQEEIVHETSASIDAPQEEEKPETAFFPHLDGGTDLAVETDPDVVQLEDESKNADELRHLLEQTQALLKKYDLNSVEH</sequence>
<reference evidence="2 3" key="1">
    <citation type="journal article" date="2011" name="Stand. Genomic Sci.">
        <title>Complete genome sequence of Haliscomenobacter hydrossis type strain (O).</title>
        <authorList>
            <consortium name="US DOE Joint Genome Institute (JGI-PGF)"/>
            <person name="Daligault H."/>
            <person name="Lapidus A."/>
            <person name="Zeytun A."/>
            <person name="Nolan M."/>
            <person name="Lucas S."/>
            <person name="Del Rio T.G."/>
            <person name="Tice H."/>
            <person name="Cheng J.F."/>
            <person name="Tapia R."/>
            <person name="Han C."/>
            <person name="Goodwin L."/>
            <person name="Pitluck S."/>
            <person name="Liolios K."/>
            <person name="Pagani I."/>
            <person name="Ivanova N."/>
            <person name="Huntemann M."/>
            <person name="Mavromatis K."/>
            <person name="Mikhailova N."/>
            <person name="Pati A."/>
            <person name="Chen A."/>
            <person name="Palaniappan K."/>
            <person name="Land M."/>
            <person name="Hauser L."/>
            <person name="Brambilla E.M."/>
            <person name="Rohde M."/>
            <person name="Verbarg S."/>
            <person name="Goker M."/>
            <person name="Bristow J."/>
            <person name="Eisen J.A."/>
            <person name="Markowitz V."/>
            <person name="Hugenholtz P."/>
            <person name="Kyrpides N.C."/>
            <person name="Klenk H.P."/>
            <person name="Woyke T."/>
        </authorList>
    </citation>
    <scope>NUCLEOTIDE SEQUENCE [LARGE SCALE GENOMIC DNA]</scope>
    <source>
        <strain evidence="3">ATCC 27775 / DSM 1100 / LMG 10767 / O</strain>
    </source>
</reference>
<dbReference type="HOGENOM" id="CLU_1080799_0_0_10"/>
<keyword evidence="3" id="KW-1185">Reference proteome</keyword>
<organism evidence="2 3">
    <name type="scientific">Haliscomenobacter hydrossis (strain ATCC 27775 / DSM 1100 / LMG 10767 / O)</name>
    <dbReference type="NCBI Taxonomy" id="760192"/>
    <lineage>
        <taxon>Bacteria</taxon>
        <taxon>Pseudomonadati</taxon>
        <taxon>Bacteroidota</taxon>
        <taxon>Saprospiria</taxon>
        <taxon>Saprospirales</taxon>
        <taxon>Haliscomenobacteraceae</taxon>
        <taxon>Haliscomenobacter</taxon>
    </lineage>
</organism>
<dbReference type="EMBL" id="CP002691">
    <property type="protein sequence ID" value="AEE50414.1"/>
    <property type="molecule type" value="Genomic_DNA"/>
</dbReference>
<name>F4KYK8_HALH1</name>
<dbReference type="AlphaFoldDB" id="F4KYK8"/>
<dbReference type="Proteomes" id="UP000008461">
    <property type="component" value="Chromosome"/>
</dbReference>
<keyword evidence="1" id="KW-0175">Coiled coil</keyword>
<dbReference type="KEGG" id="hhy:Halhy_2541"/>
<gene>
    <name evidence="2" type="ordered locus">Halhy_2541</name>
</gene>
<evidence type="ECO:0000256" key="1">
    <source>
        <dbReference type="SAM" id="Coils"/>
    </source>
</evidence>
<protein>
    <submittedName>
        <fullName evidence="2">Uncharacterized protein</fullName>
    </submittedName>
</protein>